<organism evidence="2 3">
    <name type="scientific">Phytohabitans rumicis</name>
    <dbReference type="NCBI Taxonomy" id="1076125"/>
    <lineage>
        <taxon>Bacteria</taxon>
        <taxon>Bacillati</taxon>
        <taxon>Actinomycetota</taxon>
        <taxon>Actinomycetes</taxon>
        <taxon>Micromonosporales</taxon>
        <taxon>Micromonosporaceae</taxon>
    </lineage>
</organism>
<sequence length="132" mass="14364">MRVPRLVVAVRVRRELGLLVRELRLLVAVRDARLGLGLAVRLRDVVLLLVAVGFDHVDVDDHHHVLAAVVVVVFAVKDRIAHRFSVSGSVRATSCSPCAINSRNRDLSGNPDIVPPGAPRRETGERAEDEGG</sequence>
<reference evidence="2 3" key="2">
    <citation type="submission" date="2020-03" db="EMBL/GenBank/DDBJ databases">
        <authorList>
            <person name="Ichikawa N."/>
            <person name="Kimura A."/>
            <person name="Kitahashi Y."/>
            <person name="Uohara A."/>
        </authorList>
    </citation>
    <scope>NUCLEOTIDE SEQUENCE [LARGE SCALE GENOMIC DNA]</scope>
    <source>
        <strain evidence="2 3">NBRC 108638</strain>
    </source>
</reference>
<dbReference type="Proteomes" id="UP000482960">
    <property type="component" value="Unassembled WGS sequence"/>
</dbReference>
<keyword evidence="3" id="KW-1185">Reference proteome</keyword>
<feature type="region of interest" description="Disordered" evidence="1">
    <location>
        <begin position="101"/>
        <end position="132"/>
    </location>
</feature>
<comment type="caution">
    <text evidence="2">The sequence shown here is derived from an EMBL/GenBank/DDBJ whole genome shotgun (WGS) entry which is preliminary data.</text>
</comment>
<evidence type="ECO:0000313" key="2">
    <source>
        <dbReference type="EMBL" id="GFJ87244.1"/>
    </source>
</evidence>
<reference evidence="2 3" key="1">
    <citation type="submission" date="2020-03" db="EMBL/GenBank/DDBJ databases">
        <title>Whole genome shotgun sequence of Phytohabitans rumicis NBRC 108638.</title>
        <authorList>
            <person name="Komaki H."/>
            <person name="Tamura T."/>
        </authorList>
    </citation>
    <scope>NUCLEOTIDE SEQUENCE [LARGE SCALE GENOMIC DNA]</scope>
    <source>
        <strain evidence="2 3">NBRC 108638</strain>
    </source>
</reference>
<gene>
    <name evidence="2" type="ORF">Prum_008860</name>
</gene>
<name>A0A6V8KTV0_9ACTN</name>
<dbReference type="AlphaFoldDB" id="A0A6V8KTV0"/>
<evidence type="ECO:0000313" key="3">
    <source>
        <dbReference type="Proteomes" id="UP000482960"/>
    </source>
</evidence>
<proteinExistence type="predicted"/>
<accession>A0A6V8KTV0</accession>
<dbReference type="EMBL" id="BLPG01000001">
    <property type="protein sequence ID" value="GFJ87244.1"/>
    <property type="molecule type" value="Genomic_DNA"/>
</dbReference>
<evidence type="ECO:0000256" key="1">
    <source>
        <dbReference type="SAM" id="MobiDB-lite"/>
    </source>
</evidence>
<protein>
    <submittedName>
        <fullName evidence="2">Uncharacterized protein</fullName>
    </submittedName>
</protein>